<reference evidence="1 2" key="1">
    <citation type="submission" date="2016-03" db="EMBL/GenBank/DDBJ databases">
        <authorList>
            <person name="Ploux O."/>
        </authorList>
    </citation>
    <scope>NUCLEOTIDE SEQUENCE [LARGE SCALE GENOMIC DNA]</scope>
    <source>
        <strain evidence="1 2">LPB0076</strain>
    </source>
</reference>
<evidence type="ECO:0000313" key="1">
    <source>
        <dbReference type="EMBL" id="OCB78004.1"/>
    </source>
</evidence>
<gene>
    <name evidence="1" type="ORF">LPBF_03380</name>
</gene>
<dbReference type="RefSeq" id="WP_066332466.1">
    <property type="nucleotide sequence ID" value="NZ_CP017688.1"/>
</dbReference>
<keyword evidence="2" id="KW-1185">Reference proteome</keyword>
<dbReference type="OrthoDB" id="8503279at2"/>
<accession>A0A1B9E7S4</accession>
<proteinExistence type="predicted"/>
<protein>
    <submittedName>
        <fullName evidence="1">Uncharacterized protein</fullName>
    </submittedName>
</protein>
<dbReference type="EMBL" id="LVEP01000013">
    <property type="protein sequence ID" value="OCB78004.1"/>
    <property type="molecule type" value="Genomic_DNA"/>
</dbReference>
<comment type="caution">
    <text evidence="1">The sequence shown here is derived from an EMBL/GenBank/DDBJ whole genome shotgun (WGS) entry which is preliminary data.</text>
</comment>
<evidence type="ECO:0000313" key="2">
    <source>
        <dbReference type="Proteomes" id="UP000093510"/>
    </source>
</evidence>
<organism evidence="1 2">
    <name type="scientific">Flavobacterium crassostreae</name>
    <dbReference type="NCBI Taxonomy" id="1763534"/>
    <lineage>
        <taxon>Bacteria</taxon>
        <taxon>Pseudomonadati</taxon>
        <taxon>Bacteroidota</taxon>
        <taxon>Flavobacteriia</taxon>
        <taxon>Flavobacteriales</taxon>
        <taxon>Flavobacteriaceae</taxon>
        <taxon>Flavobacterium</taxon>
    </lineage>
</organism>
<name>A0A1B9E7S4_9FLAO</name>
<dbReference type="STRING" id="1763534.GCA_001831475_02704"/>
<dbReference type="AlphaFoldDB" id="A0A1B9E7S4"/>
<sequence length="78" mass="9228">MAIKIEKGIPLPNKTSRRIYPFDKMEIGDSFLVKLNTDVKISIQKQKIYLASWRFSQLHPETKFTTASFQNEVRVWRI</sequence>
<dbReference type="Proteomes" id="UP000093510">
    <property type="component" value="Unassembled WGS sequence"/>
</dbReference>